<keyword evidence="9" id="KW-1185">Reference proteome</keyword>
<dbReference type="GO" id="GO:0046933">
    <property type="term" value="F:proton-transporting ATP synthase activity, rotational mechanism"/>
    <property type="evidence" value="ECO:0007669"/>
    <property type="project" value="UniProtKB-UniRule"/>
</dbReference>
<dbReference type="NCBIfam" id="TIGR01145">
    <property type="entry name" value="ATP_synt_delta"/>
    <property type="match status" value="1"/>
</dbReference>
<dbReference type="SUPFAM" id="SSF47928">
    <property type="entry name" value="N-terminal domain of the delta subunit of the F1F0-ATP synthase"/>
    <property type="match status" value="1"/>
</dbReference>
<dbReference type="PANTHER" id="PTHR11910">
    <property type="entry name" value="ATP SYNTHASE DELTA CHAIN"/>
    <property type="match status" value="1"/>
</dbReference>
<gene>
    <name evidence="7" type="primary">atpH</name>
    <name evidence="8" type="ordered locus">Rmar_0314</name>
</gene>
<dbReference type="Gene3D" id="1.10.520.20">
    <property type="entry name" value="N-terminal domain of the delta subunit of the F1F0-ATP synthase"/>
    <property type="match status" value="1"/>
</dbReference>
<evidence type="ECO:0000256" key="4">
    <source>
        <dbReference type="ARBA" id="ARBA00023065"/>
    </source>
</evidence>
<dbReference type="Pfam" id="PF00213">
    <property type="entry name" value="OSCP"/>
    <property type="match status" value="1"/>
</dbReference>
<dbReference type="InterPro" id="IPR026015">
    <property type="entry name" value="ATP_synth_OSCP/delta_N_sf"/>
</dbReference>
<reference evidence="8 9" key="1">
    <citation type="journal article" date="2009" name="Stand. Genomic Sci.">
        <title>Complete genome sequence of Rhodothermus marinus type strain (R-10).</title>
        <authorList>
            <person name="Nolan M."/>
            <person name="Tindall B.J."/>
            <person name="Pomrenke H."/>
            <person name="Lapidus A."/>
            <person name="Copeland A."/>
            <person name="Glavina Del Rio T."/>
            <person name="Lucas S."/>
            <person name="Chen F."/>
            <person name="Tice H."/>
            <person name="Cheng J.F."/>
            <person name="Saunders E."/>
            <person name="Han C."/>
            <person name="Bruce D."/>
            <person name="Goodwin L."/>
            <person name="Chain P."/>
            <person name="Pitluck S."/>
            <person name="Ovchinikova G."/>
            <person name="Pati A."/>
            <person name="Ivanova N."/>
            <person name="Mavromatis K."/>
            <person name="Chen A."/>
            <person name="Palaniappan K."/>
            <person name="Land M."/>
            <person name="Hauser L."/>
            <person name="Chang Y.J."/>
            <person name="Jeffries C.D."/>
            <person name="Brettin T."/>
            <person name="Goker M."/>
            <person name="Bristow J."/>
            <person name="Eisen J.A."/>
            <person name="Markowitz V."/>
            <person name="Hugenholtz P."/>
            <person name="Kyrpides N.C."/>
            <person name="Klenk H.P."/>
            <person name="Detter J.C."/>
        </authorList>
    </citation>
    <scope>NUCLEOTIDE SEQUENCE [LARGE SCALE GENOMIC DNA]</scope>
    <source>
        <strain evidence="9">ATCC 43812 / DSM 4252 / R-10</strain>
    </source>
</reference>
<evidence type="ECO:0000313" key="8">
    <source>
        <dbReference type="EMBL" id="ACY47219.1"/>
    </source>
</evidence>
<evidence type="ECO:0000256" key="1">
    <source>
        <dbReference type="ARBA" id="ARBA00004370"/>
    </source>
</evidence>
<dbReference type="InterPro" id="IPR000711">
    <property type="entry name" value="ATPase_OSCP/dsu"/>
</dbReference>
<dbReference type="GO" id="GO:0045259">
    <property type="term" value="C:proton-transporting ATP synthase complex"/>
    <property type="evidence" value="ECO:0007669"/>
    <property type="project" value="UniProtKB-KW"/>
</dbReference>
<dbReference type="OrthoDB" id="9802471at2"/>
<dbReference type="HOGENOM" id="CLU_085114_1_1_10"/>
<dbReference type="eggNOG" id="COG0712">
    <property type="taxonomic scope" value="Bacteria"/>
</dbReference>
<protein>
    <recommendedName>
        <fullName evidence="7">ATP synthase subunit delta</fullName>
    </recommendedName>
    <alternativeName>
        <fullName evidence="7">ATP synthase F(1) sector subunit delta</fullName>
    </alternativeName>
    <alternativeName>
        <fullName evidence="7">F-type ATPase subunit delta</fullName>
        <shortName evidence="7">F-ATPase subunit delta</shortName>
    </alternativeName>
</protein>
<dbReference type="KEGG" id="rmr:Rmar_0314"/>
<evidence type="ECO:0000256" key="6">
    <source>
        <dbReference type="ARBA" id="ARBA00023310"/>
    </source>
</evidence>
<comment type="function">
    <text evidence="7">This protein is part of the stalk that links CF(0) to CF(1). It either transmits conformational changes from CF(0) to CF(1) or is implicated in proton conduction.</text>
</comment>
<evidence type="ECO:0000256" key="3">
    <source>
        <dbReference type="ARBA" id="ARBA00022781"/>
    </source>
</evidence>
<comment type="subunit">
    <text evidence="7">F-type ATPases have 2 components, F(1) - the catalytic core - and F(0) - the membrane proton channel. F(1) has five subunits: alpha(3), beta(3), gamma(1), delta(1), epsilon(1). F(0) has three main subunits: a(1), b(2) and c(10-14). The alpha and beta chains form an alternating ring which encloses part of the gamma chain. F(1) is attached to F(0) by a central stalk formed by the gamma and epsilon chains, while a peripheral stalk is formed by the delta and b chains.</text>
</comment>
<keyword evidence="7" id="KW-0139">CF(1)</keyword>
<evidence type="ECO:0000256" key="2">
    <source>
        <dbReference type="ARBA" id="ARBA00022448"/>
    </source>
</evidence>
<keyword evidence="4 7" id="KW-0406">Ion transport</keyword>
<comment type="similarity">
    <text evidence="7">Belongs to the ATPase delta chain family.</text>
</comment>
<keyword evidence="5 7" id="KW-0472">Membrane</keyword>
<name>D0MDM6_RHOM4</name>
<comment type="function">
    <text evidence="7">F(1)F(0) ATP synthase produces ATP from ADP in the presence of a proton or sodium gradient. F-type ATPases consist of two structural domains, F(1) containing the extramembraneous catalytic core and F(0) containing the membrane proton channel, linked together by a central stalk and a peripheral stalk. During catalysis, ATP synthesis in the catalytic domain of F(1) is coupled via a rotary mechanism of the central stalk subunits to proton translocation.</text>
</comment>
<evidence type="ECO:0000256" key="7">
    <source>
        <dbReference type="HAMAP-Rule" id="MF_01416"/>
    </source>
</evidence>
<sequence>MQEISHPVARRYARALFEEARARGQAEAIDADVAALHEAFAASRELARVFESPVIPREKKKKIIETLFAGRLQPLTIRFLELLVEKERENLLPAIVAAYRALQDEAQGIVEAHVRTAFPLDEAGARPLVEKLERLTGKKIRLQLKQDPSLIGGVVVRVGDTVYDGSVRQQLTALRERLRRRATFVNGSNESR</sequence>
<keyword evidence="2 7" id="KW-0813">Transport</keyword>
<dbReference type="STRING" id="518766.Rmar_0314"/>
<evidence type="ECO:0000313" key="9">
    <source>
        <dbReference type="Proteomes" id="UP000002221"/>
    </source>
</evidence>
<comment type="subcellular location">
    <subcellularLocation>
        <location evidence="7">Cell inner membrane</location>
        <topology evidence="7">Peripheral membrane protein</topology>
    </subcellularLocation>
    <subcellularLocation>
        <location evidence="1">Membrane</location>
    </subcellularLocation>
</comment>
<dbReference type="AlphaFoldDB" id="D0MDM6"/>
<organism evidence="8 9">
    <name type="scientific">Rhodothermus marinus (strain ATCC 43812 / DSM 4252 / R-10)</name>
    <name type="common">Rhodothermus obamensis</name>
    <dbReference type="NCBI Taxonomy" id="518766"/>
    <lineage>
        <taxon>Bacteria</taxon>
        <taxon>Pseudomonadati</taxon>
        <taxon>Rhodothermota</taxon>
        <taxon>Rhodothermia</taxon>
        <taxon>Rhodothermales</taxon>
        <taxon>Rhodothermaceae</taxon>
        <taxon>Rhodothermus</taxon>
    </lineage>
</organism>
<dbReference type="PRINTS" id="PR00125">
    <property type="entry name" value="ATPASEDELTA"/>
</dbReference>
<accession>D0MDM6</accession>
<keyword evidence="6 7" id="KW-0066">ATP synthesis</keyword>
<keyword evidence="3 7" id="KW-0375">Hydrogen ion transport</keyword>
<dbReference type="Proteomes" id="UP000002221">
    <property type="component" value="Chromosome"/>
</dbReference>
<dbReference type="NCBIfam" id="NF004402">
    <property type="entry name" value="PRK05758.2-2"/>
    <property type="match status" value="1"/>
</dbReference>
<dbReference type="RefSeq" id="WP_012842831.1">
    <property type="nucleotide sequence ID" value="NC_013501.1"/>
</dbReference>
<evidence type="ECO:0000256" key="5">
    <source>
        <dbReference type="ARBA" id="ARBA00023136"/>
    </source>
</evidence>
<proteinExistence type="inferred from homology"/>
<keyword evidence="7" id="KW-1003">Cell membrane</keyword>
<dbReference type="HAMAP" id="MF_01416">
    <property type="entry name" value="ATP_synth_delta_bact"/>
    <property type="match status" value="1"/>
</dbReference>
<dbReference type="EMBL" id="CP001807">
    <property type="protein sequence ID" value="ACY47219.1"/>
    <property type="molecule type" value="Genomic_DNA"/>
</dbReference>
<keyword evidence="7" id="KW-0997">Cell inner membrane</keyword>
<dbReference type="GO" id="GO:0005886">
    <property type="term" value="C:plasma membrane"/>
    <property type="evidence" value="ECO:0007669"/>
    <property type="project" value="UniProtKB-SubCell"/>
</dbReference>